<keyword evidence="6 8" id="KW-0539">Nucleus</keyword>
<name>A0A438NBZ4_EXOME</name>
<feature type="compositionally biased region" description="Polar residues" evidence="9">
    <location>
        <begin position="312"/>
        <end position="322"/>
    </location>
</feature>
<evidence type="ECO:0000256" key="2">
    <source>
        <dbReference type="ARBA" id="ARBA00009626"/>
    </source>
</evidence>
<proteinExistence type="inferred from homology"/>
<feature type="region of interest" description="Disordered" evidence="9">
    <location>
        <begin position="142"/>
        <end position="182"/>
    </location>
</feature>
<gene>
    <name evidence="8" type="primary">MED4</name>
    <name evidence="10" type="ORF">B0A52_02937</name>
</gene>
<evidence type="ECO:0000256" key="6">
    <source>
        <dbReference type="ARBA" id="ARBA00023242"/>
    </source>
</evidence>
<keyword evidence="4 8" id="KW-0805">Transcription regulation</keyword>
<evidence type="ECO:0000256" key="5">
    <source>
        <dbReference type="ARBA" id="ARBA00023163"/>
    </source>
</evidence>
<evidence type="ECO:0000313" key="11">
    <source>
        <dbReference type="Proteomes" id="UP000288859"/>
    </source>
</evidence>
<dbReference type="InterPro" id="IPR019258">
    <property type="entry name" value="Mediator_Med4"/>
</dbReference>
<keyword evidence="8" id="KW-0010">Activator</keyword>
<evidence type="ECO:0000256" key="1">
    <source>
        <dbReference type="ARBA" id="ARBA00004123"/>
    </source>
</evidence>
<evidence type="ECO:0000256" key="4">
    <source>
        <dbReference type="ARBA" id="ARBA00023015"/>
    </source>
</evidence>
<dbReference type="GO" id="GO:0006357">
    <property type="term" value="P:regulation of transcription by RNA polymerase II"/>
    <property type="evidence" value="ECO:0007669"/>
    <property type="project" value="InterPro"/>
</dbReference>
<protein>
    <recommendedName>
        <fullName evidence="3 8">Mediator of RNA polymerase II transcription subunit 4</fullName>
    </recommendedName>
    <alternativeName>
        <fullName evidence="7 8">Mediator complex subunit 4</fullName>
    </alternativeName>
</protein>
<feature type="region of interest" description="Disordered" evidence="9">
    <location>
        <begin position="260"/>
        <end position="344"/>
    </location>
</feature>
<accession>A0A438NBZ4</accession>
<comment type="similarity">
    <text evidence="2 8">Belongs to the Mediator complex subunit 4 family.</text>
</comment>
<feature type="region of interest" description="Disordered" evidence="9">
    <location>
        <begin position="96"/>
        <end position="121"/>
    </location>
</feature>
<reference evidence="10 11" key="1">
    <citation type="submission" date="2017-03" db="EMBL/GenBank/DDBJ databases">
        <title>Genomes of endolithic fungi from Antarctica.</title>
        <authorList>
            <person name="Coleine C."/>
            <person name="Masonjones S."/>
            <person name="Stajich J.E."/>
        </authorList>
    </citation>
    <scope>NUCLEOTIDE SEQUENCE [LARGE SCALE GENOMIC DNA]</scope>
    <source>
        <strain evidence="10 11">CCFEE 6314</strain>
    </source>
</reference>
<evidence type="ECO:0000256" key="7">
    <source>
        <dbReference type="ARBA" id="ARBA00031257"/>
    </source>
</evidence>
<comment type="caution">
    <text evidence="10">The sequence shown here is derived from an EMBL/GenBank/DDBJ whole genome shotgun (WGS) entry which is preliminary data.</text>
</comment>
<evidence type="ECO:0000256" key="8">
    <source>
        <dbReference type="RuleBase" id="RU364141"/>
    </source>
</evidence>
<dbReference type="AlphaFoldDB" id="A0A438NBZ4"/>
<sequence length="344" mass="37249">MESRILDPLNTLETQITSLIQTLSTTNTWTSAPIQTQALLSTDDDLGTAITLLQRHQHNYARILHLREESLALEEGLKSTIRQCISLREEVGRIHPSILDDDDADDDDEEDEEKGQYDSTNSSVDYHTLLSFAARVGKHNASAAREAESESTRLKIAAKSTSPPTGTANGVSETQTRTEETDAELQRIKNNIAFRHAQMGMAFPDASSLRVGELGKLQLFRERQAVLVSSSGSGSGVDVQRQQEEIDNLVEKEVERWVRQSEDVADATDDAPGGDGDVAVDEVMGGAGSAERDLAGSGSAAAAARRRASHGPGTQSRPQQGQAPAAPKRKLDLDFPSSDDEDDD</sequence>
<dbReference type="OrthoDB" id="1929813at2759"/>
<evidence type="ECO:0000256" key="9">
    <source>
        <dbReference type="SAM" id="MobiDB-lite"/>
    </source>
</evidence>
<dbReference type="VEuPathDB" id="FungiDB:PV10_02659"/>
<comment type="subunit">
    <text evidence="8">Component of the Mediator complex.</text>
</comment>
<dbReference type="EMBL" id="NAJM01000008">
    <property type="protein sequence ID" value="RVX73295.1"/>
    <property type="molecule type" value="Genomic_DNA"/>
</dbReference>
<keyword evidence="5 8" id="KW-0804">Transcription</keyword>
<dbReference type="GO" id="GO:0003712">
    <property type="term" value="F:transcription coregulator activity"/>
    <property type="evidence" value="ECO:0007669"/>
    <property type="project" value="InterPro"/>
</dbReference>
<dbReference type="Proteomes" id="UP000288859">
    <property type="component" value="Unassembled WGS sequence"/>
</dbReference>
<feature type="compositionally biased region" description="Acidic residues" evidence="9">
    <location>
        <begin position="99"/>
        <end position="113"/>
    </location>
</feature>
<comment type="function">
    <text evidence="8">Component of the Mediator complex, a coactivator involved in the regulated transcription of nearly all RNA polymerase II-dependent genes. Mediator functions as a bridge to convey information from gene-specific regulatory proteins to the basal RNA polymerase II transcription machinery. Mediator is recruited to promoters by direct interactions with regulatory proteins and serves as a scaffold for the assembly of a functional preinitiation complex with RNA polymerase II and the general transcription factors.</text>
</comment>
<comment type="subcellular location">
    <subcellularLocation>
        <location evidence="1 8">Nucleus</location>
    </subcellularLocation>
</comment>
<evidence type="ECO:0000256" key="3">
    <source>
        <dbReference type="ARBA" id="ARBA00020629"/>
    </source>
</evidence>
<organism evidence="10 11">
    <name type="scientific">Exophiala mesophila</name>
    <name type="common">Black yeast-like fungus</name>
    <dbReference type="NCBI Taxonomy" id="212818"/>
    <lineage>
        <taxon>Eukaryota</taxon>
        <taxon>Fungi</taxon>
        <taxon>Dikarya</taxon>
        <taxon>Ascomycota</taxon>
        <taxon>Pezizomycotina</taxon>
        <taxon>Eurotiomycetes</taxon>
        <taxon>Chaetothyriomycetidae</taxon>
        <taxon>Chaetothyriales</taxon>
        <taxon>Herpotrichiellaceae</taxon>
        <taxon>Exophiala</taxon>
    </lineage>
</organism>
<dbReference type="GO" id="GO:0016592">
    <property type="term" value="C:mediator complex"/>
    <property type="evidence" value="ECO:0007669"/>
    <property type="project" value="InterPro"/>
</dbReference>
<dbReference type="Pfam" id="PF10018">
    <property type="entry name" value="Med4"/>
    <property type="match status" value="1"/>
</dbReference>
<evidence type="ECO:0000313" key="10">
    <source>
        <dbReference type="EMBL" id="RVX73295.1"/>
    </source>
</evidence>
<feature type="compositionally biased region" description="Polar residues" evidence="9">
    <location>
        <begin position="159"/>
        <end position="175"/>
    </location>
</feature>